<accession>A0A7Y8AK06</accession>
<dbReference type="Gene3D" id="3.90.550.10">
    <property type="entry name" value="Spore Coat Polysaccharide Biosynthesis Protein SpsA, Chain A"/>
    <property type="match status" value="1"/>
</dbReference>
<protein>
    <submittedName>
        <fullName evidence="3">Glycosyltransferase</fullName>
    </submittedName>
</protein>
<evidence type="ECO:0000256" key="1">
    <source>
        <dbReference type="ARBA" id="ARBA00022519"/>
    </source>
</evidence>
<reference evidence="3 4" key="1">
    <citation type="submission" date="2020-04" db="EMBL/GenBank/DDBJ databases">
        <title>Molecular characterization of pseudomonads from Agaricus bisporus reveal novel blotch 2 pathogens in Western Europe.</title>
        <authorList>
            <person name="Taparia T."/>
            <person name="Krijger M."/>
            <person name="Haynes E."/>
            <person name="Elpinstone J.G."/>
            <person name="Noble R."/>
            <person name="Van Der Wolf J."/>
        </authorList>
    </citation>
    <scope>NUCLEOTIDE SEQUENCE [LARGE SCALE GENOMIC DNA]</scope>
    <source>
        <strain evidence="3 4">IPO3746</strain>
    </source>
</reference>
<evidence type="ECO:0000313" key="4">
    <source>
        <dbReference type="Proteomes" id="UP000549134"/>
    </source>
</evidence>
<dbReference type="PANTHER" id="PTHR22916">
    <property type="entry name" value="GLYCOSYLTRANSFERASE"/>
    <property type="match status" value="1"/>
</dbReference>
<dbReference type="Pfam" id="PF00535">
    <property type="entry name" value="Glycos_transf_2"/>
    <property type="match status" value="1"/>
</dbReference>
<feature type="domain" description="Glycosyltransferase 2-like" evidence="2">
    <location>
        <begin position="9"/>
        <end position="176"/>
    </location>
</feature>
<dbReference type="AlphaFoldDB" id="A0A7Y8AK06"/>
<dbReference type="GO" id="GO:0016758">
    <property type="term" value="F:hexosyltransferase activity"/>
    <property type="evidence" value="ECO:0007669"/>
    <property type="project" value="UniProtKB-ARBA"/>
</dbReference>
<keyword evidence="1" id="KW-0472">Membrane</keyword>
<gene>
    <name evidence="3" type="ORF">HX787_06695</name>
</gene>
<dbReference type="InterPro" id="IPR029044">
    <property type="entry name" value="Nucleotide-diphossugar_trans"/>
</dbReference>
<organism evidence="3 4">
    <name type="scientific">Pseudomonas tolaasii</name>
    <dbReference type="NCBI Taxonomy" id="29442"/>
    <lineage>
        <taxon>Bacteria</taxon>
        <taxon>Pseudomonadati</taxon>
        <taxon>Pseudomonadota</taxon>
        <taxon>Gammaproteobacteria</taxon>
        <taxon>Pseudomonadales</taxon>
        <taxon>Pseudomonadaceae</taxon>
        <taxon>Pseudomonas</taxon>
    </lineage>
</organism>
<evidence type="ECO:0000313" key="3">
    <source>
        <dbReference type="EMBL" id="NWD35537.1"/>
    </source>
</evidence>
<keyword evidence="1" id="KW-0997">Cell inner membrane</keyword>
<evidence type="ECO:0000259" key="2">
    <source>
        <dbReference type="Pfam" id="PF00535"/>
    </source>
</evidence>
<dbReference type="InterPro" id="IPR001173">
    <property type="entry name" value="Glyco_trans_2-like"/>
</dbReference>
<dbReference type="PANTHER" id="PTHR22916:SF3">
    <property type="entry name" value="UDP-GLCNAC:BETAGAL BETA-1,3-N-ACETYLGLUCOSAMINYLTRANSFERASE-LIKE PROTEIN 1"/>
    <property type="match status" value="1"/>
</dbReference>
<dbReference type="EMBL" id="JACAQK010000006">
    <property type="protein sequence ID" value="NWD35537.1"/>
    <property type="molecule type" value="Genomic_DNA"/>
</dbReference>
<dbReference type="SUPFAM" id="SSF53448">
    <property type="entry name" value="Nucleotide-diphospho-sugar transferases"/>
    <property type="match status" value="1"/>
</dbReference>
<keyword evidence="1" id="KW-1003">Cell membrane</keyword>
<dbReference type="Proteomes" id="UP000549134">
    <property type="component" value="Unassembled WGS sequence"/>
</dbReference>
<name>A0A7Y8AK06_PSETO</name>
<proteinExistence type="predicted"/>
<dbReference type="GeneID" id="55846484"/>
<sequence length="318" mass="36524">MTHAAYKLSVLLVTYNHEKYIREALDGLFRQVLDEKIELVIADDGSSDNTLAIIREYEGKDARFVFNFLEFNGNLGITKNYQRSFAACAGEYIAVLEGDDYWCSPLKLARQIEFLENHWECSLCSVNYLVYEEDRSQFTPRIPAGTSYKMIGARDLIADNLVGNFSTCLYRKSALDALPPALFDIRSYDWIVNICISRSNLIGFLEEPMSVYRLHSKGVWTQTSHVNQLKIQLEVIPAYDALTNHVFHYEFEVLASRLRHVIASSQVEHAVEAVVQPVVRALPGFIDYIPQFVMRFLRAVMPVRFKRALLKALYRRSS</sequence>
<comment type="caution">
    <text evidence="3">The sequence shown here is derived from an EMBL/GenBank/DDBJ whole genome shotgun (WGS) entry which is preliminary data.</text>
</comment>
<dbReference type="RefSeq" id="WP_016973319.1">
    <property type="nucleotide sequence ID" value="NZ_CP020369.1"/>
</dbReference>
<keyword evidence="3" id="KW-0808">Transferase</keyword>